<evidence type="ECO:0000313" key="9">
    <source>
        <dbReference type="Proteomes" id="UP000078532"/>
    </source>
</evidence>
<dbReference type="AlphaFoldDB" id="A0A1B7LJ59"/>
<gene>
    <name evidence="8" type="ORF">A6M21_03610</name>
</gene>
<feature type="transmembrane region" description="Helical" evidence="5">
    <location>
        <begin position="333"/>
        <end position="352"/>
    </location>
</feature>
<dbReference type="STRING" id="1838280.A6M21_03610"/>
<dbReference type="EMBL" id="LYVF01000013">
    <property type="protein sequence ID" value="OAT86511.1"/>
    <property type="molecule type" value="Genomic_DNA"/>
</dbReference>
<evidence type="ECO:0000256" key="5">
    <source>
        <dbReference type="SAM" id="Phobius"/>
    </source>
</evidence>
<evidence type="ECO:0000256" key="3">
    <source>
        <dbReference type="ARBA" id="ARBA00022777"/>
    </source>
</evidence>
<keyword evidence="5" id="KW-1133">Transmembrane helix</keyword>
<accession>A0A1B7LJ59</accession>
<comment type="caution">
    <text evidence="8">The sequence shown here is derived from an EMBL/GenBank/DDBJ whole genome shotgun (WGS) entry which is preliminary data.</text>
</comment>
<dbReference type="InterPro" id="IPR047795">
    <property type="entry name" value="Put_SteA-like"/>
</dbReference>
<evidence type="ECO:0000256" key="4">
    <source>
        <dbReference type="ARBA" id="ARBA00022840"/>
    </source>
</evidence>
<dbReference type="InterPro" id="IPR036759">
    <property type="entry name" value="TPK_catalytic_sf"/>
</dbReference>
<organism evidence="8 9">
    <name type="scientific">Desulfotomaculum copahuensis</name>
    <dbReference type="NCBI Taxonomy" id="1838280"/>
    <lineage>
        <taxon>Bacteria</taxon>
        <taxon>Bacillati</taxon>
        <taxon>Bacillota</taxon>
        <taxon>Clostridia</taxon>
        <taxon>Eubacteriales</taxon>
        <taxon>Desulfotomaculaceae</taxon>
        <taxon>Desulfotomaculum</taxon>
    </lineage>
</organism>
<feature type="domain" description="Thiamin pyrophosphokinase catalytic" evidence="6">
    <location>
        <begin position="192"/>
        <end position="229"/>
    </location>
</feature>
<keyword evidence="1" id="KW-0808">Transferase</keyword>
<dbReference type="Proteomes" id="UP000078532">
    <property type="component" value="Unassembled WGS sequence"/>
</dbReference>
<dbReference type="Pfam" id="PF12555">
    <property type="entry name" value="SteA-like_C"/>
    <property type="match status" value="1"/>
</dbReference>
<keyword evidence="3 8" id="KW-0418">Kinase</keyword>
<dbReference type="Gene3D" id="3.40.50.10240">
    <property type="entry name" value="Thiamin pyrophosphokinase, catalytic domain"/>
    <property type="match status" value="1"/>
</dbReference>
<dbReference type="InterPro" id="IPR007371">
    <property type="entry name" value="TPK_catalytic"/>
</dbReference>
<evidence type="ECO:0000313" key="8">
    <source>
        <dbReference type="EMBL" id="OAT86511.1"/>
    </source>
</evidence>
<dbReference type="NCBIfam" id="NF040608">
    <property type="entry name" value="division_SteA"/>
    <property type="match status" value="1"/>
</dbReference>
<dbReference type="SUPFAM" id="SSF63999">
    <property type="entry name" value="Thiamin pyrophosphokinase, catalytic domain"/>
    <property type="match status" value="1"/>
</dbReference>
<name>A0A1B7LJ59_9FIRM</name>
<feature type="domain" description="SteA-like C-terminal" evidence="7">
    <location>
        <begin position="319"/>
        <end position="370"/>
    </location>
</feature>
<keyword evidence="2" id="KW-0547">Nucleotide-binding</keyword>
<dbReference type="Pfam" id="PF04263">
    <property type="entry name" value="TPK_catalytic"/>
    <property type="match status" value="1"/>
</dbReference>
<dbReference type="InterPro" id="IPR022215">
    <property type="entry name" value="SteA-like_C"/>
</dbReference>
<keyword evidence="5" id="KW-0812">Transmembrane</keyword>
<evidence type="ECO:0000256" key="1">
    <source>
        <dbReference type="ARBA" id="ARBA00022679"/>
    </source>
</evidence>
<keyword evidence="9" id="KW-1185">Reference proteome</keyword>
<dbReference type="RefSeq" id="WP_066666238.1">
    <property type="nucleotide sequence ID" value="NZ_LYVF01000013.1"/>
</dbReference>
<protein>
    <submittedName>
        <fullName evidence="8">Thiamin pyrophosphokinase</fullName>
    </submittedName>
</protein>
<proteinExistence type="predicted"/>
<evidence type="ECO:0000259" key="7">
    <source>
        <dbReference type="Pfam" id="PF12555"/>
    </source>
</evidence>
<dbReference type="GO" id="GO:0016301">
    <property type="term" value="F:kinase activity"/>
    <property type="evidence" value="ECO:0007669"/>
    <property type="project" value="UniProtKB-KW"/>
</dbReference>
<dbReference type="OrthoDB" id="9804377at2"/>
<sequence length="372" mass="40527">MYVKGTVRVDSRTKNLVKRLLPHEIAVIDHAELDDVAAHSLIAGRVRAVINASPSLSARYPNAGPLTLVQAGIPLVDNAGPDVMALPEGAEVEIRDGVIYLNRRELARGKVLTDVEIRRQMNAASRNMGPVLSRFVENTMEHARREMCLVAGDYRLPRLKNSFHGRHALIVVRGQNYKEDLNTIKSYINEIEPVLVGVDGGADALVECGYRPDLIVGDMDSVMDETLKCGAELVVHAYPDGRAPGLQRIRKLGLPAEIFAAPGTSEDIAMLLAFDGGAELIVAVGAHSSVEDFLEKGRQGMASTFLVRMKVGSILVDAKGVSKLYRNRIKARYLAQIVLAALLPAGAVVFVSPATRELLRLLIIQFRLFLGI</sequence>
<dbReference type="GO" id="GO:0005524">
    <property type="term" value="F:ATP binding"/>
    <property type="evidence" value="ECO:0007669"/>
    <property type="project" value="UniProtKB-KW"/>
</dbReference>
<evidence type="ECO:0000256" key="2">
    <source>
        <dbReference type="ARBA" id="ARBA00022741"/>
    </source>
</evidence>
<keyword evidence="5" id="KW-0472">Membrane</keyword>
<reference evidence="8 9" key="1">
    <citation type="submission" date="2016-04" db="EMBL/GenBank/DDBJ databases">
        <authorList>
            <person name="Evans L.H."/>
            <person name="Alamgir A."/>
            <person name="Owens N."/>
            <person name="Weber N.D."/>
            <person name="Virtaneva K."/>
            <person name="Barbian K."/>
            <person name="Babar A."/>
            <person name="Rosenke K."/>
        </authorList>
    </citation>
    <scope>NUCLEOTIDE SEQUENCE [LARGE SCALE GENOMIC DNA]</scope>
    <source>
        <strain evidence="8 9">LMa1</strain>
    </source>
</reference>
<dbReference type="GO" id="GO:0004788">
    <property type="term" value="F:thiamine diphosphokinase activity"/>
    <property type="evidence" value="ECO:0007669"/>
    <property type="project" value="InterPro"/>
</dbReference>
<keyword evidence="4" id="KW-0067">ATP-binding</keyword>
<dbReference type="GO" id="GO:0009229">
    <property type="term" value="P:thiamine diphosphate biosynthetic process"/>
    <property type="evidence" value="ECO:0007669"/>
    <property type="project" value="InterPro"/>
</dbReference>
<evidence type="ECO:0000259" key="6">
    <source>
        <dbReference type="Pfam" id="PF04263"/>
    </source>
</evidence>